<keyword evidence="8" id="KW-1185">Reference proteome</keyword>
<evidence type="ECO:0000256" key="5">
    <source>
        <dbReference type="ARBA" id="ARBA00022729"/>
    </source>
</evidence>
<evidence type="ECO:0000256" key="1">
    <source>
        <dbReference type="ARBA" id="ARBA00004613"/>
    </source>
</evidence>
<dbReference type="InterPro" id="IPR010264">
    <property type="entry name" value="Self-incomp_S1"/>
</dbReference>
<protein>
    <recommendedName>
        <fullName evidence="9">S-protein homolog</fullName>
    </recommendedName>
</protein>
<accession>A0ABQ9N071</accession>
<feature type="chain" id="PRO_5046423901" description="S-protein homolog" evidence="6">
    <location>
        <begin position="26"/>
        <end position="79"/>
    </location>
</feature>
<organism evidence="7 8">
    <name type="scientific">Hevea brasiliensis</name>
    <name type="common">Para rubber tree</name>
    <name type="synonym">Siphonia brasiliensis</name>
    <dbReference type="NCBI Taxonomy" id="3981"/>
    <lineage>
        <taxon>Eukaryota</taxon>
        <taxon>Viridiplantae</taxon>
        <taxon>Streptophyta</taxon>
        <taxon>Embryophyta</taxon>
        <taxon>Tracheophyta</taxon>
        <taxon>Spermatophyta</taxon>
        <taxon>Magnoliopsida</taxon>
        <taxon>eudicotyledons</taxon>
        <taxon>Gunneridae</taxon>
        <taxon>Pentapetalae</taxon>
        <taxon>rosids</taxon>
        <taxon>fabids</taxon>
        <taxon>Malpighiales</taxon>
        <taxon>Euphorbiaceae</taxon>
        <taxon>Crotonoideae</taxon>
        <taxon>Micrandreae</taxon>
        <taxon>Hevea</taxon>
    </lineage>
</organism>
<reference evidence="7" key="1">
    <citation type="journal article" date="2023" name="Plant Biotechnol. J.">
        <title>Chromosome-level wild Hevea brasiliensis genome provides new tools for genomic-assisted breeding and valuable loci to elevate rubber yield.</title>
        <authorList>
            <person name="Cheng H."/>
            <person name="Song X."/>
            <person name="Hu Y."/>
            <person name="Wu T."/>
            <person name="Yang Q."/>
            <person name="An Z."/>
            <person name="Feng S."/>
            <person name="Deng Z."/>
            <person name="Wu W."/>
            <person name="Zeng X."/>
            <person name="Tu M."/>
            <person name="Wang X."/>
            <person name="Huang H."/>
        </authorList>
    </citation>
    <scope>NUCLEOTIDE SEQUENCE</scope>
    <source>
        <strain evidence="7">MT/VB/25A 57/8</strain>
    </source>
</reference>
<evidence type="ECO:0000256" key="2">
    <source>
        <dbReference type="ARBA" id="ARBA00005581"/>
    </source>
</evidence>
<keyword evidence="4" id="KW-0964">Secreted</keyword>
<comment type="caution">
    <text evidence="7">The sequence shown here is derived from an EMBL/GenBank/DDBJ whole genome shotgun (WGS) entry which is preliminary data.</text>
</comment>
<name>A0ABQ9N071_HEVBR</name>
<comment type="subcellular location">
    <subcellularLocation>
        <location evidence="1">Secreted</location>
    </subcellularLocation>
</comment>
<evidence type="ECO:0000256" key="4">
    <source>
        <dbReference type="ARBA" id="ARBA00022525"/>
    </source>
</evidence>
<evidence type="ECO:0000256" key="3">
    <source>
        <dbReference type="ARBA" id="ARBA00022471"/>
    </source>
</evidence>
<gene>
    <name evidence="7" type="ORF">P3X46_004297</name>
</gene>
<evidence type="ECO:0000313" key="7">
    <source>
        <dbReference type="EMBL" id="KAJ9184585.1"/>
    </source>
</evidence>
<proteinExistence type="inferred from homology"/>
<evidence type="ECO:0000313" key="8">
    <source>
        <dbReference type="Proteomes" id="UP001174677"/>
    </source>
</evidence>
<evidence type="ECO:0008006" key="9">
    <source>
        <dbReference type="Google" id="ProtNLM"/>
    </source>
</evidence>
<comment type="similarity">
    <text evidence="2">Belongs to the plant self-incompatibility (S1) protein family.</text>
</comment>
<dbReference type="EMBL" id="JARPOI010000003">
    <property type="protein sequence ID" value="KAJ9184585.1"/>
    <property type="molecule type" value="Genomic_DNA"/>
</dbReference>
<evidence type="ECO:0000256" key="6">
    <source>
        <dbReference type="SAM" id="SignalP"/>
    </source>
</evidence>
<keyword evidence="3" id="KW-0713">Self-incompatibility</keyword>
<keyword evidence="5 6" id="KW-0732">Signal</keyword>
<feature type="signal peptide" evidence="6">
    <location>
        <begin position="1"/>
        <end position="25"/>
    </location>
</feature>
<sequence length="79" mass="9097">MRNIRSRSCCFVLILLFASQNSVLGKVHVVIMNKLGNGKTMNIHCRWHNDDLGYLSVADGMKIFWKFSVNFWGHNTVLL</sequence>
<dbReference type="Proteomes" id="UP001174677">
    <property type="component" value="Chromosome 3"/>
</dbReference>
<dbReference type="Pfam" id="PF05938">
    <property type="entry name" value="Self-incomp_S1"/>
    <property type="match status" value="1"/>
</dbReference>